<keyword evidence="7" id="KW-1185">Reference proteome</keyword>
<evidence type="ECO:0000256" key="3">
    <source>
        <dbReference type="ARBA" id="ARBA00022989"/>
    </source>
</evidence>
<organism evidence="7 8">
    <name type="scientific">Pyricularia grisea</name>
    <name type="common">Crabgrass-specific blast fungus</name>
    <name type="synonym">Magnaporthe grisea</name>
    <dbReference type="NCBI Taxonomy" id="148305"/>
    <lineage>
        <taxon>Eukaryota</taxon>
        <taxon>Fungi</taxon>
        <taxon>Dikarya</taxon>
        <taxon>Ascomycota</taxon>
        <taxon>Pezizomycotina</taxon>
        <taxon>Sordariomycetes</taxon>
        <taxon>Sordariomycetidae</taxon>
        <taxon>Magnaporthales</taxon>
        <taxon>Pyriculariaceae</taxon>
        <taxon>Pyricularia</taxon>
    </lineage>
</organism>
<evidence type="ECO:0000256" key="4">
    <source>
        <dbReference type="ARBA" id="ARBA00023136"/>
    </source>
</evidence>
<dbReference type="KEGG" id="pgri:PgNI_03010"/>
<keyword evidence="3 6" id="KW-1133">Transmembrane helix</keyword>
<dbReference type="GeneID" id="41957977"/>
<accession>A0A6P8B8X1</accession>
<comment type="subcellular location">
    <subcellularLocation>
        <location evidence="1">Membrane</location>
        <topology evidence="1">Single-pass membrane protein</topology>
    </subcellularLocation>
</comment>
<feature type="transmembrane region" description="Helical" evidence="6">
    <location>
        <begin position="94"/>
        <end position="118"/>
    </location>
</feature>
<reference evidence="8" key="3">
    <citation type="submission" date="2025-08" db="UniProtKB">
        <authorList>
            <consortium name="RefSeq"/>
        </authorList>
    </citation>
    <scope>IDENTIFICATION</scope>
    <source>
        <strain evidence="8">NI907</strain>
    </source>
</reference>
<dbReference type="PANTHER" id="PTHR15549">
    <property type="entry name" value="PAIRED IMMUNOGLOBULIN-LIKE TYPE 2 RECEPTOR"/>
    <property type="match status" value="1"/>
</dbReference>
<dbReference type="GO" id="GO:0016020">
    <property type="term" value="C:membrane"/>
    <property type="evidence" value="ECO:0007669"/>
    <property type="project" value="UniProtKB-SubCell"/>
</dbReference>
<evidence type="ECO:0000313" key="8">
    <source>
        <dbReference type="RefSeq" id="XP_030983630.1"/>
    </source>
</evidence>
<protein>
    <submittedName>
        <fullName evidence="8">Uncharacterized protein</fullName>
    </submittedName>
</protein>
<keyword evidence="4 6" id="KW-0472">Membrane</keyword>
<evidence type="ECO:0000256" key="6">
    <source>
        <dbReference type="SAM" id="Phobius"/>
    </source>
</evidence>
<name>A0A6P8B8X1_PYRGI</name>
<evidence type="ECO:0000256" key="2">
    <source>
        <dbReference type="ARBA" id="ARBA00022692"/>
    </source>
</evidence>
<evidence type="ECO:0000313" key="7">
    <source>
        <dbReference type="Proteomes" id="UP000515153"/>
    </source>
</evidence>
<feature type="region of interest" description="Disordered" evidence="5">
    <location>
        <begin position="202"/>
        <end position="247"/>
    </location>
</feature>
<dbReference type="InterPro" id="IPR051694">
    <property type="entry name" value="Immunoregulatory_rcpt-like"/>
</dbReference>
<dbReference type="Proteomes" id="UP000515153">
    <property type="component" value="Unplaced"/>
</dbReference>
<dbReference type="RefSeq" id="XP_030983630.1">
    <property type="nucleotide sequence ID" value="XM_031123066.1"/>
</dbReference>
<reference evidence="8" key="1">
    <citation type="journal article" date="2019" name="Mol. Biol. Evol.">
        <title>Blast fungal genomes show frequent chromosomal changes, gene gains and losses, and effector gene turnover.</title>
        <authorList>
            <person name="Gomez Luciano L.B."/>
            <person name="Jason Tsai I."/>
            <person name="Chuma I."/>
            <person name="Tosa Y."/>
            <person name="Chen Y.H."/>
            <person name="Li J.Y."/>
            <person name="Li M.Y."/>
            <person name="Jade Lu M.Y."/>
            <person name="Nakayashiki H."/>
            <person name="Li W.H."/>
        </authorList>
    </citation>
    <scope>NUCLEOTIDE SEQUENCE</scope>
    <source>
        <strain evidence="8">NI907</strain>
    </source>
</reference>
<gene>
    <name evidence="8" type="ORF">PgNI_03010</name>
</gene>
<feature type="compositionally biased region" description="Basic and acidic residues" evidence="5">
    <location>
        <begin position="206"/>
        <end position="215"/>
    </location>
</feature>
<feature type="region of interest" description="Disordered" evidence="5">
    <location>
        <begin position="346"/>
        <end position="418"/>
    </location>
</feature>
<evidence type="ECO:0000256" key="5">
    <source>
        <dbReference type="SAM" id="MobiDB-lite"/>
    </source>
</evidence>
<keyword evidence="2 6" id="KW-0812">Transmembrane</keyword>
<sequence length="418" mass="45145">MSSLSGDVSVSDTTQSLPGWVYITARPGHFSTSLLPPQVETVIVKLELTNATKIVTETSTLQPTTEVVVAAESITPIAAAANSTNDDRVLSPGAIAGLVIGSALAGVVVFCLAWLWFVCWKRRQRQKKNGETGTRHTFDPWLLIRGSGKRPMEVGTFDQTRVHTGLVPRGSAADDKLVVAEGEIGGGQTLSSMRRENVVPCYAPGRDLRPQEDTRPTVPSPSIPHPSLTESQRGSDADPVSPMSPRSTISVADSFISSHRNTNSSPDGKTITRQIQNMHSLPESHELDGSEIFTTAENPDTRGHGFIIRTAGLSPPPLLRVSPPVDDFRQPQSPFTSWAYEPVESAAANSRRHSPYRAVNPALHHGGSREEQYSPSSLHNPQDQRVDSSGHRATLRATPKEVENGVHAGSWSDLSLVD</sequence>
<dbReference type="GO" id="GO:0071944">
    <property type="term" value="C:cell periphery"/>
    <property type="evidence" value="ECO:0007669"/>
    <property type="project" value="UniProtKB-ARBA"/>
</dbReference>
<dbReference type="AlphaFoldDB" id="A0A6P8B8X1"/>
<proteinExistence type="predicted"/>
<reference evidence="8" key="2">
    <citation type="submission" date="2019-10" db="EMBL/GenBank/DDBJ databases">
        <authorList>
            <consortium name="NCBI Genome Project"/>
        </authorList>
    </citation>
    <scope>NUCLEOTIDE SEQUENCE</scope>
    <source>
        <strain evidence="8">NI907</strain>
    </source>
</reference>
<evidence type="ECO:0000256" key="1">
    <source>
        <dbReference type="ARBA" id="ARBA00004167"/>
    </source>
</evidence>